<dbReference type="HAMAP" id="MF_01548">
    <property type="entry name" value="UPF0354"/>
    <property type="match status" value="1"/>
</dbReference>
<organism evidence="2 3">
    <name type="scientific">Paracerasibacillus soli</name>
    <dbReference type="NCBI Taxonomy" id="480284"/>
    <lineage>
        <taxon>Bacteria</taxon>
        <taxon>Bacillati</taxon>
        <taxon>Bacillota</taxon>
        <taxon>Bacilli</taxon>
        <taxon>Bacillales</taxon>
        <taxon>Bacillaceae</taxon>
        <taxon>Paracerasibacillus</taxon>
    </lineage>
</organism>
<reference evidence="2 3" key="1">
    <citation type="submission" date="2023-10" db="EMBL/GenBank/DDBJ databases">
        <title>Virgibacillus soli CC-YMP-6 genome.</title>
        <authorList>
            <person name="Miliotis G."/>
            <person name="Sengupta P."/>
            <person name="Hameed A."/>
            <person name="Chuvochina M."/>
            <person name="Mcdonagh F."/>
            <person name="Simpson A.C."/>
            <person name="Singh N.K."/>
            <person name="Rekha P.D."/>
            <person name="Raman K."/>
            <person name="Hugenholtz P."/>
            <person name="Venkateswaran K."/>
        </authorList>
    </citation>
    <scope>NUCLEOTIDE SEQUENCE [LARGE SCALE GENOMIC DNA]</scope>
    <source>
        <strain evidence="2 3">CC-YMP-6</strain>
    </source>
</reference>
<dbReference type="NCBIfam" id="NF010189">
    <property type="entry name" value="PRK13668.1"/>
    <property type="match status" value="1"/>
</dbReference>
<evidence type="ECO:0000256" key="1">
    <source>
        <dbReference type="HAMAP-Rule" id="MF_01548"/>
    </source>
</evidence>
<comment type="caution">
    <text evidence="2">The sequence shown here is derived from an EMBL/GenBank/DDBJ whole genome shotgun (WGS) entry which is preliminary data.</text>
</comment>
<comment type="similarity">
    <text evidence="1">Belongs to the UPF0354 family.</text>
</comment>
<keyword evidence="3" id="KW-1185">Reference proteome</keyword>
<proteinExistence type="inferred from homology"/>
<gene>
    <name evidence="2" type="ORF">RWD45_09345</name>
</gene>
<dbReference type="PIRSF" id="PIRSF012562">
    <property type="entry name" value="UCP012562"/>
    <property type="match status" value="1"/>
</dbReference>
<dbReference type="RefSeq" id="WP_320379434.1">
    <property type="nucleotide sequence ID" value="NZ_JAWDIQ010000001.1"/>
</dbReference>
<name>A0ABU5CQU5_9BACI</name>
<dbReference type="InterPro" id="IPR010838">
    <property type="entry name" value="DUF1444"/>
</dbReference>
<protein>
    <recommendedName>
        <fullName evidence="1">UPF0354 protein RWD45_09345</fullName>
    </recommendedName>
</protein>
<dbReference type="Proteomes" id="UP001275315">
    <property type="component" value="Unassembled WGS sequence"/>
</dbReference>
<sequence>MKKNMTSFKMKSILEERLKDEDIRTSYNRNNDTLRVEWKESKQGVTVAVPNIVGKYQVDGEQAIDEIVEHLQESLRIMNQTYELTGMEKNIFPVIRSTSFPTETKAKTNLVYQDHTAETRIFYALDLGKSYRLIDEPMLEKEGWTKDRIEEIATFNLRSLKTEPRKDRVADNDFYFIATQDGYDASRILNEAFLEEMQANAKGEVAVAVPHQDVLIIADIQNKTGYDILAQMTMQFFADGRIPITSLSFIYEDKTLTPIFILAKNRPRIRWRKRLEHERIL</sequence>
<dbReference type="EMBL" id="JAWDIQ010000001">
    <property type="protein sequence ID" value="MDY0408721.1"/>
    <property type="molecule type" value="Genomic_DNA"/>
</dbReference>
<accession>A0ABU5CQU5</accession>
<dbReference type="Pfam" id="PF07285">
    <property type="entry name" value="DUF1444"/>
    <property type="match status" value="1"/>
</dbReference>
<evidence type="ECO:0000313" key="2">
    <source>
        <dbReference type="EMBL" id="MDY0408721.1"/>
    </source>
</evidence>
<evidence type="ECO:0000313" key="3">
    <source>
        <dbReference type="Proteomes" id="UP001275315"/>
    </source>
</evidence>